<dbReference type="GO" id="GO:0006826">
    <property type="term" value="P:iron ion transport"/>
    <property type="evidence" value="ECO:0007669"/>
    <property type="project" value="UniProtKB-KW"/>
</dbReference>
<dbReference type="GO" id="GO:0005886">
    <property type="term" value="C:plasma membrane"/>
    <property type="evidence" value="ECO:0007669"/>
    <property type="project" value="TreeGrafter"/>
</dbReference>
<protein>
    <recommendedName>
        <fullName evidence="3">Transferrin</fullName>
    </recommendedName>
</protein>
<evidence type="ECO:0000256" key="4">
    <source>
        <dbReference type="PIRSR" id="PIRSR002549-2"/>
    </source>
</evidence>
<keyword evidence="6" id="KW-0472">Membrane</keyword>
<feature type="disulfide bond" evidence="5">
    <location>
        <begin position="37"/>
        <end position="50"/>
    </location>
</feature>
<dbReference type="Gene3D" id="3.40.190.10">
    <property type="entry name" value="Periplasmic binding protein-like II"/>
    <property type="match status" value="3"/>
</dbReference>
<dbReference type="PIRSF" id="PIRSF002549">
    <property type="entry name" value="Transferrin"/>
    <property type="match status" value="1"/>
</dbReference>
<feature type="binding site" evidence="4">
    <location>
        <position position="482"/>
    </location>
    <ligand>
        <name>hydrogencarbonate</name>
        <dbReference type="ChEBI" id="CHEBI:17544"/>
        <label>1</label>
    </ligand>
</feature>
<keyword evidence="3" id="KW-0406">Ion transport</keyword>
<dbReference type="GO" id="GO:0005615">
    <property type="term" value="C:extracellular space"/>
    <property type="evidence" value="ECO:0007669"/>
    <property type="project" value="InterPro"/>
</dbReference>
<comment type="caution">
    <text evidence="8">The sequence shown here is derived from an EMBL/GenBank/DDBJ whole genome shotgun (WGS) entry which is preliminary data.</text>
</comment>
<feature type="domain" description="Transferrin-like" evidence="7">
    <location>
        <begin position="17"/>
        <end position="365"/>
    </location>
</feature>
<feature type="binding site" evidence="4">
    <location>
        <position position="140"/>
    </location>
    <ligand>
        <name>hydrogencarbonate</name>
        <dbReference type="ChEBI" id="CHEBI:17544"/>
        <label>1</label>
    </ligand>
</feature>
<evidence type="ECO:0000256" key="3">
    <source>
        <dbReference type="PIRNR" id="PIRNR002549"/>
    </source>
</evidence>
<keyword evidence="3" id="KW-0813">Transport</keyword>
<dbReference type="GO" id="GO:0005769">
    <property type="term" value="C:early endosome"/>
    <property type="evidence" value="ECO:0007669"/>
    <property type="project" value="TreeGrafter"/>
</dbReference>
<keyword evidence="3" id="KW-0408">Iron</keyword>
<organism evidence="8 9">
    <name type="scientific">Parthenolecanium corni</name>
    <dbReference type="NCBI Taxonomy" id="536013"/>
    <lineage>
        <taxon>Eukaryota</taxon>
        <taxon>Metazoa</taxon>
        <taxon>Ecdysozoa</taxon>
        <taxon>Arthropoda</taxon>
        <taxon>Hexapoda</taxon>
        <taxon>Insecta</taxon>
        <taxon>Pterygota</taxon>
        <taxon>Neoptera</taxon>
        <taxon>Paraneoptera</taxon>
        <taxon>Hemiptera</taxon>
        <taxon>Sternorrhyncha</taxon>
        <taxon>Coccoidea</taxon>
        <taxon>Coccidae</taxon>
        <taxon>Parthenolecanium</taxon>
    </lineage>
</organism>
<feature type="transmembrane region" description="Helical" evidence="6">
    <location>
        <begin position="717"/>
        <end position="738"/>
    </location>
</feature>
<dbReference type="PANTHER" id="PTHR11485:SF57">
    <property type="entry name" value="TRANSFERRIN"/>
    <property type="match status" value="1"/>
</dbReference>
<evidence type="ECO:0000256" key="2">
    <source>
        <dbReference type="ARBA" id="ARBA00023157"/>
    </source>
</evidence>
<keyword evidence="3" id="KW-0410">Iron transport</keyword>
<feature type="disulfide bond" evidence="5">
    <location>
        <begin position="389"/>
        <end position="407"/>
    </location>
</feature>
<evidence type="ECO:0000256" key="5">
    <source>
        <dbReference type="PIRSR" id="PIRSR002549-4"/>
    </source>
</evidence>
<feature type="disulfide bond" evidence="5">
    <location>
        <begin position="269"/>
        <end position="284"/>
    </location>
</feature>
<keyword evidence="1" id="KW-0677">Repeat</keyword>
<comment type="similarity">
    <text evidence="3">Belongs to the transferrin family.</text>
</comment>
<name>A0AAN9TEU8_9HEMI</name>
<feature type="disulfide bond" evidence="5">
    <location>
        <begin position="520"/>
        <end position="533"/>
    </location>
</feature>
<feature type="disulfide bond" evidence="5">
    <location>
        <begin position="184"/>
        <end position="207"/>
    </location>
</feature>
<dbReference type="InterPro" id="IPR016357">
    <property type="entry name" value="Transferrin"/>
</dbReference>
<dbReference type="Pfam" id="PF00405">
    <property type="entry name" value="Transferrin"/>
    <property type="match status" value="2"/>
</dbReference>
<feature type="binding site" evidence="4">
    <location>
        <position position="488"/>
    </location>
    <ligand>
        <name>hydrogencarbonate</name>
        <dbReference type="ChEBI" id="CHEBI:17544"/>
        <label>1</label>
    </ligand>
</feature>
<sequence length="742" mass="84749">MFANLLDTSVDLAYGTITYCSTLTDSSFDDQFKRNKCEDINEATGGDIQCTFEIDRLRCLERLLADTADFGVFKAEDLFLAPFLNHVNAGNLVVTNEMRQSMNQSFEFDMVVLVSNGVPVNSLSDLKGLRLCHPGFDENGWLYDWSEIFSQYFEETLIQEQCDPSLSVFENKVKSLNDFFGSACKAGSWSPDPVLDEKFKSKYNRLCANCQIQATCSRNDVYWGQQGPLNCLSDCSGDVAWVRLQDVQFYFRTSVDDLHHVCEDFSFLCPDGSKQHPLNTSNPCVWLSRPWPVILARRTVRERVSSLVQHLSTSNDIAQETSWEYKLRLLLSHSLQPIYSMNPSHLTPHEYLERVPGFLHANTMKTCKGTGEDKTINICTENESVKKKCDLLALVARVYSIDPELNCTLVSNCLKNVAERKGDVVIVNTGKLKQVYEHHDLRPILYQTSTGSEQLRYMFAVVRQGSKINQLKQLRGKKACFTEVGGLGWNSLLMVLKENSLINDYCDEKSAISNFFSEVCIVNSKPGDEFRSCFDDDFEKFDIGSLDLNEAQGLRCISDNNGGDVSFIDFYSIEKYLREYKHKGWFSDYQSKNDFKYICPYKNSTSRDCYLSKSSFGQVLVHKDLPDARIEEISSAFLILSSLLSSDKNLDPVFKMFTHYQDEKNVLFENKASLLESAEDFSRRIEWANNIYELKLKDMVNICREEKKNGANGASTLISITVIYIMLPITHFIFYDLARFYI</sequence>
<feature type="disulfide bond" evidence="5">
    <location>
        <begin position="599"/>
        <end position="609"/>
    </location>
</feature>
<proteinExistence type="inferred from homology"/>
<reference evidence="8 9" key="1">
    <citation type="submission" date="2024-03" db="EMBL/GenBank/DDBJ databases">
        <title>Adaptation during the transition from Ophiocordyceps entomopathogen to insect associate is accompanied by gene loss and intensified selection.</title>
        <authorList>
            <person name="Ward C.M."/>
            <person name="Onetto C.A."/>
            <person name="Borneman A.R."/>
        </authorList>
    </citation>
    <scope>NUCLEOTIDE SEQUENCE [LARGE SCALE GENOMIC DNA]</scope>
    <source>
        <strain evidence="8">AWRI1</strain>
        <tissue evidence="8">Single Adult Female</tissue>
    </source>
</reference>
<feature type="disulfide bond" evidence="5">
    <location>
        <begin position="379"/>
        <end position="413"/>
    </location>
</feature>
<keyword evidence="2 5" id="KW-1015">Disulfide bond</keyword>
<gene>
    <name evidence="8" type="ORF">V9T40_004862</name>
</gene>
<dbReference type="InterPro" id="IPR001156">
    <property type="entry name" value="Transferrin-like_dom"/>
</dbReference>
<dbReference type="Proteomes" id="UP001367676">
    <property type="component" value="Unassembled WGS sequence"/>
</dbReference>
<accession>A0AAN9TEU8</accession>
<dbReference type="EMBL" id="JBBCAQ010000032">
    <property type="protein sequence ID" value="KAK7583899.1"/>
    <property type="molecule type" value="Genomic_DNA"/>
</dbReference>
<keyword evidence="6" id="KW-0812">Transmembrane</keyword>
<dbReference type="GO" id="GO:0046872">
    <property type="term" value="F:metal ion binding"/>
    <property type="evidence" value="ECO:0007669"/>
    <property type="project" value="UniProtKB-KW"/>
</dbReference>
<dbReference type="SMART" id="SM00094">
    <property type="entry name" value="TR_FER"/>
    <property type="match status" value="1"/>
</dbReference>
<keyword evidence="6" id="KW-1133">Transmembrane helix</keyword>
<dbReference type="GO" id="GO:0055037">
    <property type="term" value="C:recycling endosome"/>
    <property type="evidence" value="ECO:0007669"/>
    <property type="project" value="TreeGrafter"/>
</dbReference>
<dbReference type="PANTHER" id="PTHR11485">
    <property type="entry name" value="TRANSFERRIN"/>
    <property type="match status" value="1"/>
</dbReference>
<evidence type="ECO:0000313" key="9">
    <source>
        <dbReference type="Proteomes" id="UP001367676"/>
    </source>
</evidence>
<evidence type="ECO:0000256" key="6">
    <source>
        <dbReference type="SAM" id="Phobius"/>
    </source>
</evidence>
<feature type="disulfide bond" evidence="5">
    <location>
        <begin position="132"/>
        <end position="231"/>
    </location>
</feature>
<comment type="function">
    <text evidence="3">Transferrins are iron binding transport proteins which bind Fe(3+) ion in association with the binding of an anion, usually bicarbonate.</text>
</comment>
<evidence type="ECO:0000259" key="7">
    <source>
        <dbReference type="PROSITE" id="PS51408"/>
    </source>
</evidence>
<feature type="disulfide bond" evidence="5">
    <location>
        <begin position="480"/>
        <end position="556"/>
    </location>
</feature>
<evidence type="ECO:0000313" key="8">
    <source>
        <dbReference type="EMBL" id="KAK7583899.1"/>
    </source>
</evidence>
<feature type="domain" description="Transferrin-like" evidence="7">
    <location>
        <begin position="376"/>
        <end position="701"/>
    </location>
</feature>
<evidence type="ECO:0000256" key="1">
    <source>
        <dbReference type="ARBA" id="ARBA00022737"/>
    </source>
</evidence>
<keyword evidence="9" id="KW-1185">Reference proteome</keyword>
<dbReference type="SUPFAM" id="SSF53850">
    <property type="entry name" value="Periplasmic binding protein-like II"/>
    <property type="match status" value="2"/>
</dbReference>
<dbReference type="AlphaFoldDB" id="A0AAN9TEU8"/>
<dbReference type="PROSITE" id="PS51408">
    <property type="entry name" value="TRANSFERRIN_LIKE_4"/>
    <property type="match status" value="2"/>
</dbReference>
<keyword evidence="3" id="KW-0479">Metal-binding</keyword>